<evidence type="ECO:0000256" key="2">
    <source>
        <dbReference type="ARBA" id="ARBA00022448"/>
    </source>
</evidence>
<evidence type="ECO:0000256" key="5">
    <source>
        <dbReference type="ARBA" id="ARBA00022989"/>
    </source>
</evidence>
<dbReference type="KEGG" id="psi:S70_05255"/>
<dbReference type="PATRIC" id="fig|1157951.4.peg.1041"/>
<feature type="transmembrane region" description="Helical" evidence="7">
    <location>
        <begin position="384"/>
        <end position="404"/>
    </location>
</feature>
<evidence type="ECO:0000256" key="6">
    <source>
        <dbReference type="ARBA" id="ARBA00023136"/>
    </source>
</evidence>
<evidence type="ECO:0000256" key="3">
    <source>
        <dbReference type="ARBA" id="ARBA00022475"/>
    </source>
</evidence>
<dbReference type="RefSeq" id="WP_004922637.1">
    <property type="nucleotide sequence ID" value="NC_017731.1"/>
</dbReference>
<dbReference type="Pfam" id="PF01554">
    <property type="entry name" value="MatE"/>
    <property type="match status" value="2"/>
</dbReference>
<keyword evidence="6 7" id="KW-0472">Membrane</keyword>
<feature type="transmembrane region" description="Helical" evidence="7">
    <location>
        <begin position="236"/>
        <end position="262"/>
    </location>
</feature>
<accession>A0A140NJT2</accession>
<dbReference type="PIRSF" id="PIRSF006603">
    <property type="entry name" value="DinF"/>
    <property type="match status" value="1"/>
</dbReference>
<feature type="transmembrane region" description="Helical" evidence="7">
    <location>
        <begin position="195"/>
        <end position="216"/>
    </location>
</feature>
<reference evidence="9" key="2">
    <citation type="submission" date="2012-04" db="EMBL/GenBank/DDBJ databases">
        <title>Complete genome sequence of Providencia stuartii clinical isolate MRSN 2154.</title>
        <authorList>
            <person name="Clifford R.J."/>
            <person name="Hang J."/>
            <person name="Riley M.C."/>
            <person name="Onmus-Leone F."/>
            <person name="Kuschner R.A."/>
            <person name="Lesho E.P."/>
            <person name="Waterman P.E."/>
        </authorList>
    </citation>
    <scope>NUCLEOTIDE SEQUENCE [LARGE SCALE GENOMIC DNA]</scope>
    <source>
        <strain evidence="9">MRSN 2154</strain>
    </source>
</reference>
<feature type="transmembrane region" description="Helical" evidence="7">
    <location>
        <begin position="162"/>
        <end position="183"/>
    </location>
</feature>
<feature type="transmembrane region" description="Helical" evidence="7">
    <location>
        <begin position="129"/>
        <end position="150"/>
    </location>
</feature>
<dbReference type="EMBL" id="CP003488">
    <property type="protein sequence ID" value="AFH92928.1"/>
    <property type="molecule type" value="Genomic_DNA"/>
</dbReference>
<feature type="transmembrane region" description="Helical" evidence="7">
    <location>
        <begin position="56"/>
        <end position="76"/>
    </location>
</feature>
<organism evidence="8 9">
    <name type="scientific">Providencia stuartii (strain MRSN 2154)</name>
    <dbReference type="NCBI Taxonomy" id="1157951"/>
    <lineage>
        <taxon>Bacteria</taxon>
        <taxon>Pseudomonadati</taxon>
        <taxon>Pseudomonadota</taxon>
        <taxon>Gammaproteobacteria</taxon>
        <taxon>Enterobacterales</taxon>
        <taxon>Morganellaceae</taxon>
        <taxon>Providencia</taxon>
    </lineage>
</organism>
<reference evidence="8 9" key="1">
    <citation type="journal article" date="2012" name="J. Bacteriol.">
        <title>Complete Genome Sequence of Providencia stuartii Clinical Isolate MRSN 2154.</title>
        <authorList>
            <person name="Clifford R.J."/>
            <person name="Hang J."/>
            <person name="Riley M.C."/>
            <person name="Onmus-Leone F."/>
            <person name="Kuschner R.A."/>
            <person name="Lesho E.P."/>
            <person name="Waterman P.E."/>
        </authorList>
    </citation>
    <scope>NUCLEOTIDE SEQUENCE [LARGE SCALE GENOMIC DNA]</scope>
    <source>
        <strain evidence="8 9">MRSN 2154</strain>
    </source>
</reference>
<comment type="subcellular location">
    <subcellularLocation>
        <location evidence="1">Cell inner membrane</location>
        <topology evidence="1">Multi-pass membrane protein</topology>
    </subcellularLocation>
</comment>
<feature type="transmembrane region" description="Helical" evidence="7">
    <location>
        <begin position="12"/>
        <end position="36"/>
    </location>
</feature>
<evidence type="ECO:0000256" key="1">
    <source>
        <dbReference type="ARBA" id="ARBA00004429"/>
    </source>
</evidence>
<feature type="transmembrane region" description="Helical" evidence="7">
    <location>
        <begin position="274"/>
        <end position="296"/>
    </location>
</feature>
<dbReference type="InterPro" id="IPR048279">
    <property type="entry name" value="MdtK-like"/>
</dbReference>
<dbReference type="PANTHER" id="PTHR42925">
    <property type="entry name" value="MULTIDRUG AND TOXIN EFFLUX PROTEIN MATE FAMILY"/>
    <property type="match status" value="1"/>
</dbReference>
<proteinExistence type="predicted"/>
<feature type="transmembrane region" description="Helical" evidence="7">
    <location>
        <begin position="317"/>
        <end position="335"/>
    </location>
</feature>
<protein>
    <submittedName>
        <fullName evidence="8">Drug/sodium antiporter</fullName>
    </submittedName>
</protein>
<evidence type="ECO:0000256" key="4">
    <source>
        <dbReference type="ARBA" id="ARBA00022692"/>
    </source>
</evidence>
<dbReference type="Proteomes" id="UP000005012">
    <property type="component" value="Chromosome"/>
</dbReference>
<dbReference type="AlphaFoldDB" id="A0A140NJT2"/>
<evidence type="ECO:0000313" key="8">
    <source>
        <dbReference type="EMBL" id="AFH92928.1"/>
    </source>
</evidence>
<feature type="transmembrane region" description="Helical" evidence="7">
    <location>
        <begin position="88"/>
        <end position="109"/>
    </location>
</feature>
<sequence>MHQSDVTERSLFSLSWPIFIDIFLHLATLLINTYMVSHVSTAYLAAMGVGNQVFDLFITIFNFISVGCSVVIAQYLGAGRREKASQAIHISIAFNFLLGFSSALIALFFGYKILSIMNTPSHLMEDGYAYLHILGICLIPEAISIILAACLRVYGKAQPAMWVTLIANVITVVGNMIVLYGFFGLPQYGLEGVAWSTVVGRIVAVILLFCLLFYGLRIKFTPQLLVRWSRTMLGKILHIGLPSAGENLVWILHFMTASAFIGLMGETSLAAQTLYFQLSLFIMLFGISISIGNEIMVGHLVGAKRFEEAYRRGIKSLKMGFYVTIGVVFFFWLFRSPILNNLTDDQNIIHVLLPLFLLSVFLEPGRTINIVMVNALRASGDARFPLCTAIIFMWGVAIPLGYFLGIKMEMGLLGIWIGFFADEWLRGLTNAWRWRSRRWQSKRLDLESES</sequence>
<dbReference type="NCBIfam" id="TIGR00797">
    <property type="entry name" value="matE"/>
    <property type="match status" value="1"/>
</dbReference>
<dbReference type="GO" id="GO:0005886">
    <property type="term" value="C:plasma membrane"/>
    <property type="evidence" value="ECO:0007669"/>
    <property type="project" value="UniProtKB-SubCell"/>
</dbReference>
<dbReference type="HOGENOM" id="CLU_012893_5_3_6"/>
<evidence type="ECO:0000313" key="9">
    <source>
        <dbReference type="Proteomes" id="UP000005012"/>
    </source>
</evidence>
<dbReference type="GO" id="GO:0015297">
    <property type="term" value="F:antiporter activity"/>
    <property type="evidence" value="ECO:0007669"/>
    <property type="project" value="InterPro"/>
</dbReference>
<dbReference type="CDD" id="cd13134">
    <property type="entry name" value="MATE_like_8"/>
    <property type="match status" value="1"/>
</dbReference>
<evidence type="ECO:0000256" key="7">
    <source>
        <dbReference type="SAM" id="Phobius"/>
    </source>
</evidence>
<dbReference type="GeneID" id="93518286"/>
<dbReference type="GO" id="GO:0042910">
    <property type="term" value="F:xenobiotic transmembrane transporter activity"/>
    <property type="evidence" value="ECO:0007669"/>
    <property type="project" value="InterPro"/>
</dbReference>
<keyword evidence="5 7" id="KW-1133">Transmembrane helix</keyword>
<dbReference type="InterPro" id="IPR002528">
    <property type="entry name" value="MATE_fam"/>
</dbReference>
<dbReference type="PANTHER" id="PTHR42925:SF1">
    <property type="entry name" value="VIRULENCE FACTOR MVIN"/>
    <property type="match status" value="1"/>
</dbReference>
<gene>
    <name evidence="8" type="ordered locus">S70_05255</name>
</gene>
<feature type="transmembrane region" description="Helical" evidence="7">
    <location>
        <begin position="347"/>
        <end position="363"/>
    </location>
</feature>
<keyword evidence="4 7" id="KW-0812">Transmembrane</keyword>
<keyword evidence="3" id="KW-1003">Cell membrane</keyword>
<keyword evidence="2" id="KW-0813">Transport</keyword>
<dbReference type="InterPro" id="IPR047135">
    <property type="entry name" value="YsiQ"/>
</dbReference>
<dbReference type="OrthoDB" id="9806302at2"/>
<name>A0A140NJT2_PROSM</name>